<dbReference type="PANTHER" id="PTHR48069:SF3">
    <property type="entry name" value="DIHYDROFOLATE REDUCTASE"/>
    <property type="match status" value="1"/>
</dbReference>
<keyword evidence="5" id="KW-0521">NADP</keyword>
<dbReference type="RefSeq" id="WP_345736187.1">
    <property type="nucleotide sequence ID" value="NZ_BAABIA010000003.1"/>
</dbReference>
<keyword evidence="4" id="KW-0554">One-carbon metabolism</keyword>
<comment type="function">
    <text evidence="7">Key enzyme in folate metabolism. Catalyzes an essential reaction for de novo glycine and purine synthesis, and for DNA precursor synthesis.</text>
</comment>
<evidence type="ECO:0000256" key="5">
    <source>
        <dbReference type="ARBA" id="ARBA00022857"/>
    </source>
</evidence>
<feature type="domain" description="DHFR" evidence="8">
    <location>
        <begin position="4"/>
        <end position="164"/>
    </location>
</feature>
<dbReference type="InterPro" id="IPR012259">
    <property type="entry name" value="DHFR"/>
</dbReference>
<dbReference type="Gene3D" id="3.40.430.10">
    <property type="entry name" value="Dihydrofolate Reductase, subunit A"/>
    <property type="match status" value="1"/>
</dbReference>
<dbReference type="PROSITE" id="PS51330">
    <property type="entry name" value="DHFR_2"/>
    <property type="match status" value="1"/>
</dbReference>
<accession>A0ABP9P4V5</accession>
<evidence type="ECO:0000313" key="9">
    <source>
        <dbReference type="EMBL" id="GAA5139237.1"/>
    </source>
</evidence>
<sequence>MTPLLTLIAAVSSDGYISRSQGVPWDLPDDRASFRAYTQGKWLLLGRRTYEEMLGWFSDHHPLVLTMNEKFVPFWGERVGGVSSALRQAGEARQTELVVCGGAAAYEAAMPLADRLIITHVNDALGNGVPFPAFSHDDWEPVTRQDHPADSHHAHSFSIVTYQRVRHYQHAA</sequence>
<protein>
    <recommendedName>
        <fullName evidence="3">dihydrofolate reductase</fullName>
        <ecNumber evidence="3">1.5.1.3</ecNumber>
    </recommendedName>
</protein>
<proteinExistence type="inferred from homology"/>
<evidence type="ECO:0000256" key="2">
    <source>
        <dbReference type="ARBA" id="ARBA00009539"/>
    </source>
</evidence>
<keyword evidence="6" id="KW-0560">Oxidoreductase</keyword>
<evidence type="ECO:0000256" key="4">
    <source>
        <dbReference type="ARBA" id="ARBA00022563"/>
    </source>
</evidence>
<evidence type="ECO:0000256" key="6">
    <source>
        <dbReference type="ARBA" id="ARBA00023002"/>
    </source>
</evidence>
<comment type="pathway">
    <text evidence="1">Cofactor biosynthesis; tetrahydrofolate biosynthesis; 5,6,7,8-tetrahydrofolate from 7,8-dihydrofolate: step 1/1.</text>
</comment>
<reference evidence="10" key="1">
    <citation type="journal article" date="2019" name="Int. J. Syst. Evol. Microbiol.">
        <title>The Global Catalogue of Microorganisms (GCM) 10K type strain sequencing project: providing services to taxonomists for standard genome sequencing and annotation.</title>
        <authorList>
            <consortium name="The Broad Institute Genomics Platform"/>
            <consortium name="The Broad Institute Genome Sequencing Center for Infectious Disease"/>
            <person name="Wu L."/>
            <person name="Ma J."/>
        </authorList>
    </citation>
    <scope>NUCLEOTIDE SEQUENCE [LARGE SCALE GENOMIC DNA]</scope>
    <source>
        <strain evidence="10">JCM 18053</strain>
    </source>
</reference>
<gene>
    <name evidence="9" type="primary">folA_2</name>
    <name evidence="9" type="ORF">GCM10023213_19580</name>
</gene>
<dbReference type="InterPro" id="IPR024072">
    <property type="entry name" value="DHFR-like_dom_sf"/>
</dbReference>
<name>A0ABP9P4V5_9BACT</name>
<dbReference type="EMBL" id="BAABIA010000003">
    <property type="protein sequence ID" value="GAA5139237.1"/>
    <property type="molecule type" value="Genomic_DNA"/>
</dbReference>
<dbReference type="PANTHER" id="PTHR48069">
    <property type="entry name" value="DIHYDROFOLATE REDUCTASE"/>
    <property type="match status" value="1"/>
</dbReference>
<dbReference type="Pfam" id="PF00186">
    <property type="entry name" value="DHFR_1"/>
    <property type="match status" value="1"/>
</dbReference>
<evidence type="ECO:0000256" key="7">
    <source>
        <dbReference type="ARBA" id="ARBA00025067"/>
    </source>
</evidence>
<evidence type="ECO:0000313" key="10">
    <source>
        <dbReference type="Proteomes" id="UP001499852"/>
    </source>
</evidence>
<evidence type="ECO:0000256" key="1">
    <source>
        <dbReference type="ARBA" id="ARBA00004903"/>
    </source>
</evidence>
<dbReference type="CDD" id="cd00209">
    <property type="entry name" value="DHFR"/>
    <property type="match status" value="1"/>
</dbReference>
<dbReference type="EC" id="1.5.1.3" evidence="3"/>
<dbReference type="InterPro" id="IPR001796">
    <property type="entry name" value="DHFR_dom"/>
</dbReference>
<evidence type="ECO:0000259" key="8">
    <source>
        <dbReference type="PROSITE" id="PS51330"/>
    </source>
</evidence>
<dbReference type="PRINTS" id="PR00070">
    <property type="entry name" value="DHFR"/>
</dbReference>
<evidence type="ECO:0000256" key="3">
    <source>
        <dbReference type="ARBA" id="ARBA00012856"/>
    </source>
</evidence>
<organism evidence="9 10">
    <name type="scientific">Prosthecobacter algae</name>
    <dbReference type="NCBI Taxonomy" id="1144682"/>
    <lineage>
        <taxon>Bacteria</taxon>
        <taxon>Pseudomonadati</taxon>
        <taxon>Verrucomicrobiota</taxon>
        <taxon>Verrucomicrobiia</taxon>
        <taxon>Verrucomicrobiales</taxon>
        <taxon>Verrucomicrobiaceae</taxon>
        <taxon>Prosthecobacter</taxon>
    </lineage>
</organism>
<comment type="similarity">
    <text evidence="2">Belongs to the dihydrofolate reductase family.</text>
</comment>
<comment type="caution">
    <text evidence="9">The sequence shown here is derived from an EMBL/GenBank/DDBJ whole genome shotgun (WGS) entry which is preliminary data.</text>
</comment>
<dbReference type="Proteomes" id="UP001499852">
    <property type="component" value="Unassembled WGS sequence"/>
</dbReference>
<dbReference type="SUPFAM" id="SSF53597">
    <property type="entry name" value="Dihydrofolate reductase-like"/>
    <property type="match status" value="1"/>
</dbReference>
<keyword evidence="10" id="KW-1185">Reference proteome</keyword>